<keyword evidence="4" id="KW-1185">Reference proteome</keyword>
<reference evidence="4" key="1">
    <citation type="submission" date="2017-04" db="EMBL/GenBank/DDBJ databases">
        <authorList>
            <person name="Varghese N."/>
            <person name="Submissions S."/>
        </authorList>
    </citation>
    <scope>NUCLEOTIDE SEQUENCE [LARGE SCALE GENOMIC DNA]</scope>
</reference>
<dbReference type="AlphaFoldDB" id="A0A1Y6FZ57"/>
<accession>A0A1Y6FZ57</accession>
<name>A0A1Y6FZ57_9GAMM</name>
<organism evidence="3 4">
    <name type="scientific">Pseudidiomarina planktonica</name>
    <dbReference type="NCBI Taxonomy" id="1323738"/>
    <lineage>
        <taxon>Bacteria</taxon>
        <taxon>Pseudomonadati</taxon>
        <taxon>Pseudomonadota</taxon>
        <taxon>Gammaproteobacteria</taxon>
        <taxon>Alteromonadales</taxon>
        <taxon>Idiomarinaceae</taxon>
        <taxon>Pseudidiomarina</taxon>
    </lineage>
</organism>
<dbReference type="RefSeq" id="WP_086435258.1">
    <property type="nucleotide sequence ID" value="NZ_FXWH01000003.1"/>
</dbReference>
<evidence type="ECO:0000313" key="3">
    <source>
        <dbReference type="EMBL" id="SMQ80351.1"/>
    </source>
</evidence>
<proteinExistence type="predicted"/>
<dbReference type="EMBL" id="FXWH01000003">
    <property type="protein sequence ID" value="SMQ80351.1"/>
    <property type="molecule type" value="Genomic_DNA"/>
</dbReference>
<keyword evidence="1" id="KW-0175">Coiled coil</keyword>
<feature type="coiled-coil region" evidence="1">
    <location>
        <begin position="146"/>
        <end position="245"/>
    </location>
</feature>
<evidence type="ECO:0000256" key="1">
    <source>
        <dbReference type="SAM" id="Coils"/>
    </source>
</evidence>
<gene>
    <name evidence="3" type="ORF">SAMN06297229_2117</name>
</gene>
<dbReference type="Proteomes" id="UP000194450">
    <property type="component" value="Unassembled WGS sequence"/>
</dbReference>
<evidence type="ECO:0000313" key="4">
    <source>
        <dbReference type="Proteomes" id="UP000194450"/>
    </source>
</evidence>
<keyword evidence="2" id="KW-0732">Signal</keyword>
<feature type="chain" id="PRO_5012712303" evidence="2">
    <location>
        <begin position="26"/>
        <end position="321"/>
    </location>
</feature>
<protein>
    <submittedName>
        <fullName evidence="3">Uncharacterized protein</fullName>
    </submittedName>
</protein>
<feature type="signal peptide" evidence="2">
    <location>
        <begin position="1"/>
        <end position="25"/>
    </location>
</feature>
<sequence length="321" mass="36355">MKKSMLTMAVATLLATGTASSVALAADRDQLRNELEIMTSILNTSLEQQHGGNKHMQRIGNMKYSYLEGQGVVYKAPGFRNLVRQFISYEGDMEMPPMPPVPDMPEVAGIDVQAAAEEGMRAAHEVIMNLQKSGMFMDRHDGGYANEEFRAQAEELRDLTRELRDVSWELRELDRDIRDMNFELRNAAADEQDELQQELAGLENNRQSLQQRQESIQSQVDRISAERAEQVAKQQQQRAQQQQQLLTSFETTLANVLCNYGNTLRSLPSDEHITVVLEGIGEPNQRNQKDRIYVFEKKAVTACAKNGDSSELISQSLSYYF</sequence>
<dbReference type="OrthoDB" id="7061952at2"/>
<evidence type="ECO:0000256" key="2">
    <source>
        <dbReference type="SAM" id="SignalP"/>
    </source>
</evidence>